<dbReference type="PANTHER" id="PTHR10681:SF121">
    <property type="entry name" value="ALKYL HYDROPEROXIDE REDUCTASE C"/>
    <property type="match status" value="1"/>
</dbReference>
<comment type="catalytic activity">
    <reaction evidence="14 16">
        <text>a hydroperoxide + NADH + H(+) = an alcohol + NAD(+) + H2O</text>
        <dbReference type="Rhea" id="RHEA:62628"/>
        <dbReference type="ChEBI" id="CHEBI:15377"/>
        <dbReference type="ChEBI" id="CHEBI:15378"/>
        <dbReference type="ChEBI" id="CHEBI:30879"/>
        <dbReference type="ChEBI" id="CHEBI:35924"/>
        <dbReference type="ChEBI" id="CHEBI:57540"/>
        <dbReference type="ChEBI" id="CHEBI:57945"/>
        <dbReference type="EC" id="1.11.1.26"/>
    </reaction>
</comment>
<dbReference type="GO" id="GO:0005829">
    <property type="term" value="C:cytosol"/>
    <property type="evidence" value="ECO:0007669"/>
    <property type="project" value="TreeGrafter"/>
</dbReference>
<dbReference type="CDD" id="cd03015">
    <property type="entry name" value="PRX_Typ2cys"/>
    <property type="match status" value="1"/>
</dbReference>
<dbReference type="GO" id="GO:0033554">
    <property type="term" value="P:cellular response to stress"/>
    <property type="evidence" value="ECO:0007669"/>
    <property type="project" value="TreeGrafter"/>
</dbReference>
<proteinExistence type="inferred from homology"/>
<keyword evidence="7 16" id="KW-0575">Peroxidase</keyword>
<dbReference type="EC" id="1.11.1.26" evidence="4 16"/>
<dbReference type="NCBIfam" id="TIGR03137">
    <property type="entry name" value="AhpC"/>
    <property type="match status" value="1"/>
</dbReference>
<evidence type="ECO:0000313" key="18">
    <source>
        <dbReference type="EMBL" id="MCB8563155.1"/>
    </source>
</evidence>
<dbReference type="GO" id="GO:0102039">
    <property type="term" value="F:NADH-dependent peroxiredoxin activity"/>
    <property type="evidence" value="ECO:0007669"/>
    <property type="project" value="UniProtKB-EC"/>
</dbReference>
<evidence type="ECO:0000256" key="1">
    <source>
        <dbReference type="ARBA" id="ARBA00004496"/>
    </source>
</evidence>
<dbReference type="GO" id="GO:0045454">
    <property type="term" value="P:cell redox homeostasis"/>
    <property type="evidence" value="ECO:0007669"/>
    <property type="project" value="TreeGrafter"/>
</dbReference>
<dbReference type="Pfam" id="PF00578">
    <property type="entry name" value="AhpC-TSA"/>
    <property type="match status" value="1"/>
</dbReference>
<evidence type="ECO:0000256" key="2">
    <source>
        <dbReference type="ARBA" id="ARBA00009796"/>
    </source>
</evidence>
<comment type="subunit">
    <text evidence="3">Homodimer; disulfide-linked, upon oxidation. 5 homodimers assemble to form a ring-like decamer.</text>
</comment>
<dbReference type="PIRSF" id="PIRSF000239">
    <property type="entry name" value="AHPC"/>
    <property type="match status" value="1"/>
</dbReference>
<evidence type="ECO:0000256" key="4">
    <source>
        <dbReference type="ARBA" id="ARBA00013021"/>
    </source>
</evidence>
<evidence type="ECO:0000256" key="15">
    <source>
        <dbReference type="PIRSR" id="PIRSR000239-1"/>
    </source>
</evidence>
<dbReference type="Proteomes" id="UP001197827">
    <property type="component" value="Unassembled WGS sequence"/>
</dbReference>
<gene>
    <name evidence="18" type="primary">ahpC</name>
    <name evidence="18" type="ORF">LJD74_14280</name>
</gene>
<protein>
    <recommendedName>
        <fullName evidence="5 16">Alkyl hydroperoxide reductase C</fullName>
        <ecNumber evidence="4 16">1.11.1.26</ecNumber>
    </recommendedName>
    <alternativeName>
        <fullName evidence="12 16">Peroxiredoxin</fullName>
    </alternativeName>
    <alternativeName>
        <fullName evidence="13 16">Thioredoxin peroxidase</fullName>
    </alternativeName>
</protein>
<dbReference type="InterPro" id="IPR024706">
    <property type="entry name" value="Peroxiredoxin_AhpC-typ"/>
</dbReference>
<dbReference type="RefSeq" id="WP_117850159.1">
    <property type="nucleotide sequence ID" value="NZ_JAJDKQ010000044.1"/>
</dbReference>
<dbReference type="InterPro" id="IPR013766">
    <property type="entry name" value="Thioredoxin_domain"/>
</dbReference>
<evidence type="ECO:0000259" key="17">
    <source>
        <dbReference type="PROSITE" id="PS51352"/>
    </source>
</evidence>
<evidence type="ECO:0000256" key="7">
    <source>
        <dbReference type="ARBA" id="ARBA00022559"/>
    </source>
</evidence>
<dbReference type="AlphaFoldDB" id="A0AAW4VLX1"/>
<dbReference type="InterPro" id="IPR019479">
    <property type="entry name" value="Peroxiredoxin_C"/>
</dbReference>
<dbReference type="GO" id="GO:0006979">
    <property type="term" value="P:response to oxidative stress"/>
    <property type="evidence" value="ECO:0007669"/>
    <property type="project" value="UniProtKB-UniRule"/>
</dbReference>
<keyword evidence="6 16" id="KW-0963">Cytoplasm</keyword>
<evidence type="ECO:0000256" key="3">
    <source>
        <dbReference type="ARBA" id="ARBA00011654"/>
    </source>
</evidence>
<feature type="domain" description="Thioredoxin" evidence="17">
    <location>
        <begin position="2"/>
        <end position="157"/>
    </location>
</feature>
<evidence type="ECO:0000256" key="6">
    <source>
        <dbReference type="ARBA" id="ARBA00022490"/>
    </source>
</evidence>
<name>A0AAW4VLX1_9FIRM</name>
<dbReference type="InterPro" id="IPR036249">
    <property type="entry name" value="Thioredoxin-like_sf"/>
</dbReference>
<accession>A0AAW4VLX1</accession>
<dbReference type="SUPFAM" id="SSF52833">
    <property type="entry name" value="Thioredoxin-like"/>
    <property type="match status" value="1"/>
</dbReference>
<dbReference type="EMBL" id="JAJDKQ010000044">
    <property type="protein sequence ID" value="MCB8563155.1"/>
    <property type="molecule type" value="Genomic_DNA"/>
</dbReference>
<evidence type="ECO:0000256" key="14">
    <source>
        <dbReference type="ARBA" id="ARBA00047572"/>
    </source>
</evidence>
<feature type="active site" description="Cysteine sulfenic acid (-SOH) intermediate; for peroxidase activity" evidence="15">
    <location>
        <position position="47"/>
    </location>
</feature>
<evidence type="ECO:0000313" key="19">
    <source>
        <dbReference type="Proteomes" id="UP001197827"/>
    </source>
</evidence>
<dbReference type="PROSITE" id="PS51352">
    <property type="entry name" value="THIOREDOXIN_2"/>
    <property type="match status" value="1"/>
</dbReference>
<comment type="caution">
    <text evidence="18">The sequence shown here is derived from an EMBL/GenBank/DDBJ whole genome shotgun (WGS) entry which is preliminary data.</text>
</comment>
<keyword evidence="11 16" id="KW-0676">Redox-active center</keyword>
<dbReference type="InterPro" id="IPR050217">
    <property type="entry name" value="Peroxiredoxin"/>
</dbReference>
<evidence type="ECO:0000256" key="8">
    <source>
        <dbReference type="ARBA" id="ARBA00022862"/>
    </source>
</evidence>
<evidence type="ECO:0000256" key="16">
    <source>
        <dbReference type="RuleBase" id="RU366004"/>
    </source>
</evidence>
<dbReference type="Pfam" id="PF10417">
    <property type="entry name" value="1-cysPrx_C"/>
    <property type="match status" value="1"/>
</dbReference>
<evidence type="ECO:0000256" key="13">
    <source>
        <dbReference type="ARBA" id="ARBA00032824"/>
    </source>
</evidence>
<keyword evidence="8 16" id="KW-0049">Antioxidant</keyword>
<comment type="similarity">
    <text evidence="2 16">Belongs to the peroxiredoxin family. AhpC/Prx1 subfamily.</text>
</comment>
<keyword evidence="9 16" id="KW-0560">Oxidoreductase</keyword>
<evidence type="ECO:0000256" key="10">
    <source>
        <dbReference type="ARBA" id="ARBA00023157"/>
    </source>
</evidence>
<comment type="function">
    <text evidence="16">Thiol-specific peroxidase that catalyzes the reduction of hydrogen peroxide and organic hydroperoxides to water and alcohols, respectively. Plays a role in cell protection against oxidative stress by detoxifying peroxides.</text>
</comment>
<sequence length="186" mass="21738">MSLLNKEIDDFEGIAYHQNQFKKITKKDLLGKWNLFFFYPADFTFVCPTELEDLQEKYQEFKEVNCEIYAISTDTHFVHKMWHDMSDSISKIEYPMLSDCKHQLVYDFDVFDEEEGLAQRGSFIIDPDGKIVVYEVNSSGVGRNADELLRRLHACQFVYEHGDNVCPAKWKLGEKTIQTTIENIGK</sequence>
<comment type="subcellular location">
    <subcellularLocation>
        <location evidence="1 16">Cytoplasm</location>
    </subcellularLocation>
</comment>
<evidence type="ECO:0000256" key="9">
    <source>
        <dbReference type="ARBA" id="ARBA00023002"/>
    </source>
</evidence>
<dbReference type="GO" id="GO:0008379">
    <property type="term" value="F:thioredoxin peroxidase activity"/>
    <property type="evidence" value="ECO:0007669"/>
    <property type="project" value="TreeGrafter"/>
</dbReference>
<evidence type="ECO:0000256" key="11">
    <source>
        <dbReference type="ARBA" id="ARBA00023284"/>
    </source>
</evidence>
<dbReference type="PANTHER" id="PTHR10681">
    <property type="entry name" value="THIOREDOXIN PEROXIDASE"/>
    <property type="match status" value="1"/>
</dbReference>
<keyword evidence="10 16" id="KW-1015">Disulfide bond</keyword>
<dbReference type="FunFam" id="3.40.30.10:FF:000002">
    <property type="entry name" value="Alkyl hydroperoxide reductase C"/>
    <property type="match status" value="1"/>
</dbReference>
<dbReference type="InterPro" id="IPR000866">
    <property type="entry name" value="AhpC/TSA"/>
</dbReference>
<dbReference type="GO" id="GO:0042744">
    <property type="term" value="P:hydrogen peroxide catabolic process"/>
    <property type="evidence" value="ECO:0007669"/>
    <property type="project" value="TreeGrafter"/>
</dbReference>
<dbReference type="Gene3D" id="3.40.30.10">
    <property type="entry name" value="Glutaredoxin"/>
    <property type="match status" value="1"/>
</dbReference>
<evidence type="ECO:0000256" key="5">
    <source>
        <dbReference type="ARBA" id="ARBA00017462"/>
    </source>
</evidence>
<dbReference type="InterPro" id="IPR017559">
    <property type="entry name" value="AhpC"/>
</dbReference>
<evidence type="ECO:0000256" key="12">
    <source>
        <dbReference type="ARBA" id="ARBA00032077"/>
    </source>
</evidence>
<reference evidence="18" key="1">
    <citation type="submission" date="2021-10" db="EMBL/GenBank/DDBJ databases">
        <title>Collection of gut derived symbiotic bacterial strains cultured from healthy donors.</title>
        <authorList>
            <person name="Lin H."/>
            <person name="Littmann E."/>
            <person name="Kohout C."/>
            <person name="Pamer E.G."/>
        </authorList>
    </citation>
    <scope>NUCLEOTIDE SEQUENCE</scope>
    <source>
        <strain evidence="18">DFI.5.2</strain>
    </source>
</reference>
<organism evidence="18 19">
    <name type="scientific">Faecalibacillus intestinalis</name>
    <dbReference type="NCBI Taxonomy" id="1982626"/>
    <lineage>
        <taxon>Bacteria</taxon>
        <taxon>Bacillati</taxon>
        <taxon>Bacillota</taxon>
        <taxon>Erysipelotrichia</taxon>
        <taxon>Erysipelotrichales</taxon>
        <taxon>Coprobacillaceae</taxon>
        <taxon>Faecalibacillus</taxon>
    </lineage>
</organism>